<dbReference type="SUPFAM" id="SSF53955">
    <property type="entry name" value="Lysozyme-like"/>
    <property type="match status" value="1"/>
</dbReference>
<comment type="caution">
    <text evidence="2">The sequence shown here is derived from an EMBL/GenBank/DDBJ whole genome shotgun (WGS) entry which is preliminary data.</text>
</comment>
<dbReference type="InterPro" id="IPR008258">
    <property type="entry name" value="Transglycosylase_SLT_dom_1"/>
</dbReference>
<proteinExistence type="predicted"/>
<organism evidence="2">
    <name type="scientific">marine sediment metagenome</name>
    <dbReference type="NCBI Taxonomy" id="412755"/>
    <lineage>
        <taxon>unclassified sequences</taxon>
        <taxon>metagenomes</taxon>
        <taxon>ecological metagenomes</taxon>
    </lineage>
</organism>
<dbReference type="EMBL" id="LAZR01017815">
    <property type="protein sequence ID" value="KKL98854.1"/>
    <property type="molecule type" value="Genomic_DNA"/>
</dbReference>
<name>A0A0F9GJ64_9ZZZZ</name>
<sequence>MNRVLLAPLVLLTLAMGHTVRPLPMADPILVFERPLELFSLSEQRDTLVAREARKQGVPVWLALSIAHAENWGGDSTAVNPSSGCVGLMQVCPFDMRGDSLWIGAYHDECGIEPLVNRRRNICVGLQVLIGCIERYDILSSVLACYGGATRHVTRRKYVDDVARKVKMGWLD</sequence>
<feature type="domain" description="Transglycosylase SLT" evidence="1">
    <location>
        <begin position="50"/>
        <end position="156"/>
    </location>
</feature>
<gene>
    <name evidence="2" type="ORF">LCGC14_1820230</name>
</gene>
<evidence type="ECO:0000259" key="1">
    <source>
        <dbReference type="Pfam" id="PF01464"/>
    </source>
</evidence>
<dbReference type="InterPro" id="IPR023346">
    <property type="entry name" value="Lysozyme-like_dom_sf"/>
</dbReference>
<dbReference type="Pfam" id="PF01464">
    <property type="entry name" value="SLT"/>
    <property type="match status" value="1"/>
</dbReference>
<protein>
    <recommendedName>
        <fullName evidence="1">Transglycosylase SLT domain-containing protein</fullName>
    </recommendedName>
</protein>
<reference evidence="2" key="1">
    <citation type="journal article" date="2015" name="Nature">
        <title>Complex archaea that bridge the gap between prokaryotes and eukaryotes.</title>
        <authorList>
            <person name="Spang A."/>
            <person name="Saw J.H."/>
            <person name="Jorgensen S.L."/>
            <person name="Zaremba-Niedzwiedzka K."/>
            <person name="Martijn J."/>
            <person name="Lind A.E."/>
            <person name="van Eijk R."/>
            <person name="Schleper C."/>
            <person name="Guy L."/>
            <person name="Ettema T.J."/>
        </authorList>
    </citation>
    <scope>NUCLEOTIDE SEQUENCE</scope>
</reference>
<dbReference type="Gene3D" id="1.10.530.10">
    <property type="match status" value="1"/>
</dbReference>
<evidence type="ECO:0000313" key="2">
    <source>
        <dbReference type="EMBL" id="KKL98854.1"/>
    </source>
</evidence>
<dbReference type="AlphaFoldDB" id="A0A0F9GJ64"/>
<accession>A0A0F9GJ64</accession>